<keyword evidence="2" id="KW-1185">Reference proteome</keyword>
<proteinExistence type="predicted"/>
<organism evidence="1 2">
    <name type="scientific">Geobacillus thermoleovorans CCB_US3_UF5</name>
    <dbReference type="NCBI Taxonomy" id="1111068"/>
    <lineage>
        <taxon>Bacteria</taxon>
        <taxon>Bacillati</taxon>
        <taxon>Bacillota</taxon>
        <taxon>Bacilli</taxon>
        <taxon>Bacillales</taxon>
        <taxon>Anoxybacillaceae</taxon>
        <taxon>Geobacillus</taxon>
        <taxon>Geobacillus thermoleovorans group</taxon>
    </lineage>
</organism>
<reference evidence="1 2" key="1">
    <citation type="submission" date="2011-11" db="EMBL/GenBank/DDBJ databases">
        <title>Complete genome sequence of thermophilic Geobacillus thermoleovorans CCB_US3_UF5.</title>
        <authorList>
            <person name="Muhd Sakaff M.K.L."/>
            <person name="Abdul Rahman A.Y."/>
            <person name="Saito J.A."/>
            <person name="Hou S."/>
            <person name="Alam M."/>
        </authorList>
    </citation>
    <scope>NUCLEOTIDE SEQUENCE [LARGE SCALE GENOMIC DNA]</scope>
    <source>
        <strain evidence="1 2">CCB_US3_UF5</strain>
    </source>
</reference>
<name>A0ABM5MDS0_GEOTH</name>
<gene>
    <name evidence="1" type="ORF">GTCCBUS3UF5_5050</name>
</gene>
<accession>A0ABM5MDS0</accession>
<sequence>MKGTGWVVVNIVKKLRPYRQAGWSSRSLSTSAWGNTMDGKFKKIQKQLLSFAENAFII</sequence>
<dbReference type="Proteomes" id="UP000005636">
    <property type="component" value="Chromosome"/>
</dbReference>
<evidence type="ECO:0000313" key="2">
    <source>
        <dbReference type="Proteomes" id="UP000005636"/>
    </source>
</evidence>
<protein>
    <submittedName>
        <fullName evidence="1">Uncharacterized protein</fullName>
    </submittedName>
</protein>
<evidence type="ECO:0000313" key="1">
    <source>
        <dbReference type="EMBL" id="AEV17828.1"/>
    </source>
</evidence>
<dbReference type="EMBL" id="CP003125">
    <property type="protein sequence ID" value="AEV17828.1"/>
    <property type="molecule type" value="Genomic_DNA"/>
</dbReference>